<feature type="non-terminal residue" evidence="1">
    <location>
        <position position="1"/>
    </location>
</feature>
<evidence type="ECO:0000313" key="2">
    <source>
        <dbReference type="Proteomes" id="UP001059041"/>
    </source>
</evidence>
<reference evidence="1" key="1">
    <citation type="submission" date="2021-02" db="EMBL/GenBank/DDBJ databases">
        <title>Comparative genomics reveals that relaxation of natural selection precedes convergent phenotypic evolution of cavefish.</title>
        <authorList>
            <person name="Peng Z."/>
        </authorList>
    </citation>
    <scope>NUCLEOTIDE SEQUENCE</scope>
    <source>
        <tissue evidence="1">Muscle</tissue>
    </source>
</reference>
<protein>
    <submittedName>
        <fullName evidence="1">Uncharacterized protein</fullName>
    </submittedName>
</protein>
<dbReference type="AlphaFoldDB" id="A0A9W7W7C6"/>
<comment type="caution">
    <text evidence="1">The sequence shown here is derived from an EMBL/GenBank/DDBJ whole genome shotgun (WGS) entry which is preliminary data.</text>
</comment>
<dbReference type="Proteomes" id="UP001059041">
    <property type="component" value="Unassembled WGS sequence"/>
</dbReference>
<accession>A0A9W7W7C6</accession>
<gene>
    <name evidence="1" type="ORF">IRJ41_007919</name>
</gene>
<dbReference type="EMBL" id="JAFHDT010000860">
    <property type="protein sequence ID" value="KAI7789239.1"/>
    <property type="molecule type" value="Genomic_DNA"/>
</dbReference>
<evidence type="ECO:0000313" key="1">
    <source>
        <dbReference type="EMBL" id="KAI7789239.1"/>
    </source>
</evidence>
<sequence>RSPLSPTGREQRDVTGCSYTECLTAAGMTNVIDDVLKPVQGCCRGDRCWEVLPWRQ</sequence>
<proteinExistence type="predicted"/>
<name>A0A9W7W7C6_TRIRA</name>
<keyword evidence="2" id="KW-1185">Reference proteome</keyword>
<organism evidence="1 2">
    <name type="scientific">Triplophysa rosa</name>
    <name type="common">Cave loach</name>
    <dbReference type="NCBI Taxonomy" id="992332"/>
    <lineage>
        <taxon>Eukaryota</taxon>
        <taxon>Metazoa</taxon>
        <taxon>Chordata</taxon>
        <taxon>Craniata</taxon>
        <taxon>Vertebrata</taxon>
        <taxon>Euteleostomi</taxon>
        <taxon>Actinopterygii</taxon>
        <taxon>Neopterygii</taxon>
        <taxon>Teleostei</taxon>
        <taxon>Ostariophysi</taxon>
        <taxon>Cypriniformes</taxon>
        <taxon>Nemacheilidae</taxon>
        <taxon>Triplophysa</taxon>
    </lineage>
</organism>